<reference evidence="2 3" key="1">
    <citation type="submission" date="2016-12" db="EMBL/GenBank/DDBJ databases">
        <authorList>
            <person name="Song W.-J."/>
            <person name="Kurnit D.M."/>
        </authorList>
    </citation>
    <scope>NUCLEOTIDE SEQUENCE [LARGE SCALE GENOMIC DNA]</scope>
    <source>
        <strain evidence="2 3">HSG9</strain>
    </source>
</reference>
<dbReference type="Proteomes" id="UP000191680">
    <property type="component" value="Unassembled WGS sequence"/>
</dbReference>
<dbReference type="InterPro" id="IPR036271">
    <property type="entry name" value="Tet_transcr_reg_TetR-rel_C_sf"/>
</dbReference>
<dbReference type="AlphaFoldDB" id="A0A1V6LNP9"/>
<dbReference type="Pfam" id="PF17931">
    <property type="entry name" value="TetR_C_23"/>
    <property type="match status" value="1"/>
</dbReference>
<evidence type="ECO:0000313" key="3">
    <source>
        <dbReference type="Proteomes" id="UP000191680"/>
    </source>
</evidence>
<name>A0A1V6LNP9_9FLAO</name>
<dbReference type="InterPro" id="IPR041673">
    <property type="entry name" value="TetR_C_23"/>
</dbReference>
<dbReference type="Gene3D" id="1.10.357.10">
    <property type="entry name" value="Tetracycline Repressor, domain 2"/>
    <property type="match status" value="1"/>
</dbReference>
<dbReference type="OrthoDB" id="977687at2"/>
<proteinExistence type="predicted"/>
<comment type="caution">
    <text evidence="2">The sequence shown here is derived from an EMBL/GenBank/DDBJ whole genome shotgun (WGS) entry which is preliminary data.</text>
</comment>
<evidence type="ECO:0000313" key="2">
    <source>
        <dbReference type="EMBL" id="OQD41793.1"/>
    </source>
</evidence>
<dbReference type="RefSeq" id="WP_080319831.1">
    <property type="nucleotide sequence ID" value="NZ_MTBC01000011.1"/>
</dbReference>
<dbReference type="SUPFAM" id="SSF48498">
    <property type="entry name" value="Tetracyclin repressor-like, C-terminal domain"/>
    <property type="match status" value="1"/>
</dbReference>
<gene>
    <name evidence="2" type="ORF">BUL40_14445</name>
</gene>
<keyword evidence="3" id="KW-1185">Reference proteome</keyword>
<feature type="domain" description="Tetracyclin repressor-like C-terminal" evidence="1">
    <location>
        <begin position="87"/>
        <end position="213"/>
    </location>
</feature>
<dbReference type="EMBL" id="MTBC01000011">
    <property type="protein sequence ID" value="OQD41793.1"/>
    <property type="molecule type" value="Genomic_DNA"/>
</dbReference>
<organism evidence="2 3">
    <name type="scientific">Croceivirga radicis</name>
    <dbReference type="NCBI Taxonomy" id="1929488"/>
    <lineage>
        <taxon>Bacteria</taxon>
        <taxon>Pseudomonadati</taxon>
        <taxon>Bacteroidota</taxon>
        <taxon>Flavobacteriia</taxon>
        <taxon>Flavobacteriales</taxon>
        <taxon>Flavobacteriaceae</taxon>
        <taxon>Croceivirga</taxon>
    </lineage>
</organism>
<accession>A0A1V6LNP9</accession>
<protein>
    <submittedName>
        <fullName evidence="2">Heat-shock protein</fullName>
    </submittedName>
</protein>
<evidence type="ECO:0000259" key="1">
    <source>
        <dbReference type="Pfam" id="PF17931"/>
    </source>
</evidence>
<sequence length="219" mass="25746">MATKTTTAKITEDKLITLYMDHVLEQEAYPMSIYKFCKLYKVKEEQFYEFFGSFEALQKRIWDKFFENTIQLLTANKEYSGFSNRDKMLTFFYTFFEVLTLNRSYVLFALGNSKKMPEKLEELKGLRTHVKSFAKDLINDANEGKKIKVSKKSPQVFSEGAWVQFLFLLKFWMKDSSKGFEKTDVAIEKSVNTIFDVFDSTPLDSLLDFGKFLYKENFA</sequence>